<proteinExistence type="predicted"/>
<comment type="caution">
    <text evidence="1">The sequence shown here is derived from an EMBL/GenBank/DDBJ whole genome shotgun (WGS) entry which is preliminary data.</text>
</comment>
<dbReference type="EMBL" id="CM047749">
    <property type="protein sequence ID" value="KAJ0010424.1"/>
    <property type="molecule type" value="Genomic_DNA"/>
</dbReference>
<reference evidence="2" key="1">
    <citation type="journal article" date="2023" name="G3 (Bethesda)">
        <title>Genome assembly and association tests identify interacting loci associated with vigor, precocity, and sex in interspecific pistachio rootstocks.</title>
        <authorList>
            <person name="Palmer W."/>
            <person name="Jacygrad E."/>
            <person name="Sagayaradj S."/>
            <person name="Cavanaugh K."/>
            <person name="Han R."/>
            <person name="Bertier L."/>
            <person name="Beede B."/>
            <person name="Kafkas S."/>
            <person name="Golino D."/>
            <person name="Preece J."/>
            <person name="Michelmore R."/>
        </authorList>
    </citation>
    <scope>NUCLEOTIDE SEQUENCE [LARGE SCALE GENOMIC DNA]</scope>
</reference>
<keyword evidence="2" id="KW-1185">Reference proteome</keyword>
<evidence type="ECO:0000313" key="1">
    <source>
        <dbReference type="EMBL" id="KAJ0010424.1"/>
    </source>
</evidence>
<dbReference type="Proteomes" id="UP001163603">
    <property type="component" value="Chromosome 14"/>
</dbReference>
<protein>
    <submittedName>
        <fullName evidence="1">Uncharacterized protein</fullName>
    </submittedName>
</protein>
<name>A0ACC0X7J7_9ROSI</name>
<organism evidence="1 2">
    <name type="scientific">Pistacia integerrima</name>
    <dbReference type="NCBI Taxonomy" id="434235"/>
    <lineage>
        <taxon>Eukaryota</taxon>
        <taxon>Viridiplantae</taxon>
        <taxon>Streptophyta</taxon>
        <taxon>Embryophyta</taxon>
        <taxon>Tracheophyta</taxon>
        <taxon>Spermatophyta</taxon>
        <taxon>Magnoliopsida</taxon>
        <taxon>eudicotyledons</taxon>
        <taxon>Gunneridae</taxon>
        <taxon>Pentapetalae</taxon>
        <taxon>rosids</taxon>
        <taxon>malvids</taxon>
        <taxon>Sapindales</taxon>
        <taxon>Anacardiaceae</taxon>
        <taxon>Pistacia</taxon>
    </lineage>
</organism>
<accession>A0ACC0X7J7</accession>
<gene>
    <name evidence="1" type="ORF">Pint_34674</name>
</gene>
<evidence type="ECO:0000313" key="2">
    <source>
        <dbReference type="Proteomes" id="UP001163603"/>
    </source>
</evidence>
<sequence>MPTPSPSTGCSIFGSTPSASTGSGIFGSMPTPSASTGCSIFGSTPSASTGSSIFGMPTPSASTGCSIFGSTLSASTGSTIFGAVTPPTTSTRSSILGGTSSAIPSTGSSISGFSVGATSSASTNQAQVSNPFSVGSAQASVNATVLATSTQSTPNQFGSISSSTSFGLAVNPAFSSGIGMEDSMAEDTVQASTPAVSVFGQQPMTPSTGFVFQASGSLDFNAGGGFKLGSGSVDKSRRKIVKLKGRHRKK</sequence>